<protein>
    <submittedName>
        <fullName evidence="2">Uncharacterized protein</fullName>
    </submittedName>
</protein>
<feature type="region of interest" description="Disordered" evidence="1">
    <location>
        <begin position="154"/>
        <end position="193"/>
    </location>
</feature>
<accession>A0A6C0LNF4</accession>
<proteinExistence type="predicted"/>
<reference evidence="2" key="1">
    <citation type="journal article" date="2020" name="Nature">
        <title>Giant virus diversity and host interactions through global metagenomics.</title>
        <authorList>
            <person name="Schulz F."/>
            <person name="Roux S."/>
            <person name="Paez-Espino D."/>
            <person name="Jungbluth S."/>
            <person name="Walsh D.A."/>
            <person name="Denef V.J."/>
            <person name="McMahon K.D."/>
            <person name="Konstantinidis K.T."/>
            <person name="Eloe-Fadrosh E.A."/>
            <person name="Kyrpides N.C."/>
            <person name="Woyke T."/>
        </authorList>
    </citation>
    <scope>NUCLEOTIDE SEQUENCE</scope>
    <source>
        <strain evidence="2">GVMAG-M-3300027963-9</strain>
    </source>
</reference>
<sequence length="759" mass="81350">MEFAALAGLVALGAAVSQLAAPNKRGPAPAAPISDKKEGFRTLGLGILPQSMPPSDPAMPVPAEYYTIGIQEYLSKGEAAQIKDLNTRLNALEAQGSTEGISSIKSQIQSIIQTAAGRRSTTLGSAAQKAAANTAFAGTQLDLMYKTPNGQMYPSEPNPGPQYGGPLEYSTGLPPLRNPTGNGGGPPMPEPSDANLAQVAMVSSGVEQTSAYIHGSQITSGLSGRTINADEFRHNNMQPFYGGSVKQNMAPSVNTSRLDTFTGAGTTQIQKQEISPMFNYAQPFGQPFGNEPNADFIRSRIVDPSRRNNEKPFEPTRVGAGVGEKYGITGKGGFQQLEINEIMKKAMPTTNKLRTADKPKVTYAQPVVPGAHFIGAAALDAGEVRKYRPDTFFLNEGGERNGVATAEYTKETTRPIQVFKYTTRTDTSAELTGTPASQEGFQSYVAGAYRTPMTKQHGGAGFRNADGSDYGAGPRDDYGASSIEIRPNERLQTQDRTMGLNLSPADTGQVSVHYEDNARPTRRNEIVGNIRQTGTPVGYAGGAPAITTWDPSDVARTTVKETTIDWNYQGIAGPNGGPARLKVYDPKDIARPTQKAQLSDNALIAGPAISVNKDFTSHEAAFNMRRNESKQTVAKLRKPLAGNGNIAVFHGDINQSAKRLTVDDVNDRALAVNRVTPFSTGAGDLGRVQYRLPLKLDVSKERNMPAIIESLENNPLNMSLRRNAIHDSNLLAEVEAQGGFPNPSRTSAGSNKYSKFDEY</sequence>
<dbReference type="EMBL" id="MN740537">
    <property type="protein sequence ID" value="QHU32269.1"/>
    <property type="molecule type" value="Genomic_DNA"/>
</dbReference>
<feature type="region of interest" description="Disordered" evidence="1">
    <location>
        <begin position="737"/>
        <end position="759"/>
    </location>
</feature>
<dbReference type="AlphaFoldDB" id="A0A6C0LNF4"/>
<evidence type="ECO:0000256" key="1">
    <source>
        <dbReference type="SAM" id="MobiDB-lite"/>
    </source>
</evidence>
<feature type="compositionally biased region" description="Polar residues" evidence="1">
    <location>
        <begin position="743"/>
        <end position="753"/>
    </location>
</feature>
<evidence type="ECO:0000313" key="2">
    <source>
        <dbReference type="EMBL" id="QHU32269.1"/>
    </source>
</evidence>
<name>A0A6C0LNF4_9ZZZZ</name>
<organism evidence="2">
    <name type="scientific">viral metagenome</name>
    <dbReference type="NCBI Taxonomy" id="1070528"/>
    <lineage>
        <taxon>unclassified sequences</taxon>
        <taxon>metagenomes</taxon>
        <taxon>organismal metagenomes</taxon>
    </lineage>
</organism>